<sequence length="346" mass="39448">MKSWIGRRVIKTGVAVFITAFVCHLINLPPTFAVITAIVTTEPTAADSLKKGMIRLPAAALGATFAIAADFVLGQNAITYAIVAMLTIIACSKLKLDTGTLVATLTAVAMIPGTTDHAIFDFSIRISGTSIGIIVSTFVNFVILPPKFGPILVKKVDALYKQTSKQFATILESHFLDDAHDRTQYYRQLHEELTKAYQLTQFQHDEWQYRRSCEFERRSFGYLQKKLDYLHLTLFHLGKICHLRLNQTLSKKDQELLRDTIRSFCTIYEDHYHQITTAHFTNIQKIKQMRSEQTKQDSFISQICHELISLNEVTSELALVTTDERRFSMQETSYPTYIFQKQALYD</sequence>
<evidence type="ECO:0008006" key="9">
    <source>
        <dbReference type="Google" id="ProtNLM"/>
    </source>
</evidence>
<keyword evidence="2" id="KW-1003">Cell membrane</keyword>
<evidence type="ECO:0000256" key="1">
    <source>
        <dbReference type="ARBA" id="ARBA00004651"/>
    </source>
</evidence>
<dbReference type="PANTHER" id="PTHR30509:SF9">
    <property type="entry name" value="MULTIDRUG RESISTANCE PROTEIN MDTO"/>
    <property type="match status" value="1"/>
</dbReference>
<evidence type="ECO:0000256" key="2">
    <source>
        <dbReference type="ARBA" id="ARBA00022475"/>
    </source>
</evidence>
<dbReference type="Pfam" id="PF06081">
    <property type="entry name" value="ArAE_1"/>
    <property type="match status" value="1"/>
</dbReference>
<evidence type="ECO:0000256" key="6">
    <source>
        <dbReference type="SAM" id="Phobius"/>
    </source>
</evidence>
<evidence type="ECO:0000313" key="7">
    <source>
        <dbReference type="EMBL" id="KHF40841.1"/>
    </source>
</evidence>
<keyword evidence="4 6" id="KW-1133">Transmembrane helix</keyword>
<proteinExistence type="predicted"/>
<organism evidence="7 8">
    <name type="scientific">Halalkalibacter okhensis</name>
    <dbReference type="NCBI Taxonomy" id="333138"/>
    <lineage>
        <taxon>Bacteria</taxon>
        <taxon>Bacillati</taxon>
        <taxon>Bacillota</taxon>
        <taxon>Bacilli</taxon>
        <taxon>Bacillales</taxon>
        <taxon>Bacillaceae</taxon>
        <taxon>Halalkalibacter</taxon>
    </lineage>
</organism>
<evidence type="ECO:0000313" key="8">
    <source>
        <dbReference type="Proteomes" id="UP000030832"/>
    </source>
</evidence>
<dbReference type="EMBL" id="JRJU01000006">
    <property type="protein sequence ID" value="KHF40841.1"/>
    <property type="molecule type" value="Genomic_DNA"/>
</dbReference>
<accession>A0A0B0IMG8</accession>
<keyword evidence="3 6" id="KW-0812">Transmembrane</keyword>
<evidence type="ECO:0000256" key="5">
    <source>
        <dbReference type="ARBA" id="ARBA00023136"/>
    </source>
</evidence>
<gene>
    <name evidence="7" type="ORF">LQ50_07015</name>
</gene>
<feature type="transmembrane region" description="Helical" evidence="6">
    <location>
        <begin position="12"/>
        <end position="39"/>
    </location>
</feature>
<dbReference type="RefSeq" id="WP_034627337.1">
    <property type="nucleotide sequence ID" value="NZ_JRJU01000006.1"/>
</dbReference>
<dbReference type="InterPro" id="IPR010343">
    <property type="entry name" value="ArAE_1"/>
</dbReference>
<feature type="transmembrane region" description="Helical" evidence="6">
    <location>
        <begin position="126"/>
        <end position="144"/>
    </location>
</feature>
<dbReference type="Proteomes" id="UP000030832">
    <property type="component" value="Unassembled WGS sequence"/>
</dbReference>
<dbReference type="PANTHER" id="PTHR30509">
    <property type="entry name" value="P-HYDROXYBENZOIC ACID EFFLUX PUMP SUBUNIT-RELATED"/>
    <property type="match status" value="1"/>
</dbReference>
<comment type="subcellular location">
    <subcellularLocation>
        <location evidence="1">Cell membrane</location>
        <topology evidence="1">Multi-pass membrane protein</topology>
    </subcellularLocation>
</comment>
<keyword evidence="8" id="KW-1185">Reference proteome</keyword>
<reference evidence="7 8" key="1">
    <citation type="submission" date="2014-09" db="EMBL/GenBank/DDBJ databases">
        <title>Genome sequencing and annotation of Bacillus Okhensis strain Kh10-101T.</title>
        <authorList>
            <person name="Prakash J.S."/>
        </authorList>
    </citation>
    <scope>NUCLEOTIDE SEQUENCE [LARGE SCALE GENOMIC DNA]</scope>
    <source>
        <strain evidence="8">Kh10-101T</strain>
    </source>
</reference>
<dbReference type="OrthoDB" id="2690036at2"/>
<dbReference type="AlphaFoldDB" id="A0A0B0IMG8"/>
<comment type="caution">
    <text evidence="7">The sequence shown here is derived from an EMBL/GenBank/DDBJ whole genome shotgun (WGS) entry which is preliminary data.</text>
</comment>
<name>A0A0B0IMG8_9BACI</name>
<evidence type="ECO:0000256" key="4">
    <source>
        <dbReference type="ARBA" id="ARBA00022989"/>
    </source>
</evidence>
<feature type="transmembrane region" description="Helical" evidence="6">
    <location>
        <begin position="59"/>
        <end position="89"/>
    </location>
</feature>
<protein>
    <recommendedName>
        <fullName evidence="9">Aromatic acid exporter family protein</fullName>
    </recommendedName>
</protein>
<dbReference type="STRING" id="333138.LQ50_07015"/>
<dbReference type="GO" id="GO:0005886">
    <property type="term" value="C:plasma membrane"/>
    <property type="evidence" value="ECO:0007669"/>
    <property type="project" value="UniProtKB-SubCell"/>
</dbReference>
<dbReference type="eggNOG" id="COG4129">
    <property type="taxonomic scope" value="Bacteria"/>
</dbReference>
<keyword evidence="5 6" id="KW-0472">Membrane</keyword>
<evidence type="ECO:0000256" key="3">
    <source>
        <dbReference type="ARBA" id="ARBA00022692"/>
    </source>
</evidence>